<dbReference type="EMBL" id="KZ994740">
    <property type="protein sequence ID" value="RKO92192.1"/>
    <property type="molecule type" value="Genomic_DNA"/>
</dbReference>
<proteinExistence type="predicted"/>
<reference evidence="2" key="1">
    <citation type="journal article" date="2018" name="Nat. Microbiol.">
        <title>Leveraging single-cell genomics to expand the fungal tree of life.</title>
        <authorList>
            <person name="Ahrendt S.R."/>
            <person name="Quandt C.A."/>
            <person name="Ciobanu D."/>
            <person name="Clum A."/>
            <person name="Salamov A."/>
            <person name="Andreopoulos B."/>
            <person name="Cheng J.F."/>
            <person name="Woyke T."/>
            <person name="Pelin A."/>
            <person name="Henrissat B."/>
            <person name="Reynolds N.K."/>
            <person name="Benny G.L."/>
            <person name="Smith M.E."/>
            <person name="James T.Y."/>
            <person name="Grigoriev I.V."/>
        </authorList>
    </citation>
    <scope>NUCLEOTIDE SEQUENCE [LARGE SCALE GENOMIC DNA]</scope>
</reference>
<dbReference type="SUPFAM" id="SSF54060">
    <property type="entry name" value="His-Me finger endonucleases"/>
    <property type="match status" value="1"/>
</dbReference>
<dbReference type="Proteomes" id="UP000269721">
    <property type="component" value="Unassembled WGS sequence"/>
</dbReference>
<evidence type="ECO:0000313" key="2">
    <source>
        <dbReference type="Proteomes" id="UP000269721"/>
    </source>
</evidence>
<organism evidence="1 2">
    <name type="scientific">Blyttiomyces helicus</name>
    <dbReference type="NCBI Taxonomy" id="388810"/>
    <lineage>
        <taxon>Eukaryota</taxon>
        <taxon>Fungi</taxon>
        <taxon>Fungi incertae sedis</taxon>
        <taxon>Chytridiomycota</taxon>
        <taxon>Chytridiomycota incertae sedis</taxon>
        <taxon>Chytridiomycetes</taxon>
        <taxon>Chytridiomycetes incertae sedis</taxon>
        <taxon>Blyttiomyces</taxon>
    </lineage>
</organism>
<keyword evidence="2" id="KW-1185">Reference proteome</keyword>
<dbReference type="AlphaFoldDB" id="A0A4P9WIE6"/>
<name>A0A4P9WIE6_9FUNG</name>
<sequence>MNKKAKEKQSKWDSVTMENVKVIVIDKNKTNLKRNNIVIADAWMVARNNAGGLNDLEEPEGFKIAPRREDVDKLPNGICLTARKQYKLDELEKAKEHLKILNEIVKEKDHARNRAIQNMEIERIDLPRKDGNGNEIVAFIRAGKMGKNELIVLVDDDEWHDLRKYEWSLGSKKGYISGIVEGQKTLIYRYNMRDQINHHLENSGEDVIVDHINRNKLDERKAELRLASASANSQNKAKKVNTSSQYIGVIVAKGRSKFTAGIAINGKKKHIRNFDF</sequence>
<accession>A0A4P9WIE6</accession>
<evidence type="ECO:0008006" key="3">
    <source>
        <dbReference type="Google" id="ProtNLM"/>
    </source>
</evidence>
<dbReference type="InterPro" id="IPR044925">
    <property type="entry name" value="His-Me_finger_sf"/>
</dbReference>
<evidence type="ECO:0000313" key="1">
    <source>
        <dbReference type="EMBL" id="RKO92192.1"/>
    </source>
</evidence>
<gene>
    <name evidence="1" type="ORF">BDK51DRAFT_31787</name>
</gene>
<protein>
    <recommendedName>
        <fullName evidence="3">HNH nuclease domain-containing protein</fullName>
    </recommendedName>
</protein>